<dbReference type="AlphaFoldDB" id="M8DTS4"/>
<dbReference type="STRING" id="1300222.I532_22597"/>
<evidence type="ECO:0000256" key="2">
    <source>
        <dbReference type="SAM" id="Phobius"/>
    </source>
</evidence>
<dbReference type="Proteomes" id="UP000012081">
    <property type="component" value="Unassembled WGS sequence"/>
</dbReference>
<feature type="domain" description="YcdB/YcdC repeated" evidence="3">
    <location>
        <begin position="385"/>
        <end position="477"/>
    </location>
</feature>
<gene>
    <name evidence="4" type="ORF">I532_22597</name>
</gene>
<evidence type="ECO:0000259" key="3">
    <source>
        <dbReference type="Pfam" id="PF16244"/>
    </source>
</evidence>
<comment type="caution">
    <text evidence="4">The sequence shown here is derived from an EMBL/GenBank/DDBJ whole genome shotgun (WGS) entry which is preliminary data.</text>
</comment>
<proteinExistence type="predicted"/>
<keyword evidence="2" id="KW-1133">Transmembrane helix</keyword>
<feature type="compositionally biased region" description="Polar residues" evidence="1">
    <location>
        <begin position="185"/>
        <end position="195"/>
    </location>
</feature>
<dbReference type="InterPro" id="IPR032599">
    <property type="entry name" value="YcdB/YcdC_rep_domain"/>
</dbReference>
<evidence type="ECO:0000256" key="1">
    <source>
        <dbReference type="SAM" id="MobiDB-lite"/>
    </source>
</evidence>
<dbReference type="PATRIC" id="fig|1300222.3.peg.4749"/>
<keyword evidence="2" id="KW-0472">Membrane</keyword>
<keyword evidence="2" id="KW-0812">Transmembrane</keyword>
<evidence type="ECO:0000313" key="5">
    <source>
        <dbReference type="Proteomes" id="UP000012081"/>
    </source>
</evidence>
<reference evidence="4 5" key="1">
    <citation type="submission" date="2013-03" db="EMBL/GenBank/DDBJ databases">
        <title>Assembly of a new bacterial strain Brevibacillus borstelensis AK1.</title>
        <authorList>
            <person name="Rajan I."/>
            <person name="PoliReddy D."/>
            <person name="Sugumar T."/>
            <person name="Rathinam K."/>
            <person name="Alqarawi S."/>
            <person name="Khalil A.B."/>
            <person name="Sivakumar N."/>
        </authorList>
    </citation>
    <scope>NUCLEOTIDE SEQUENCE [LARGE SCALE GENOMIC DNA]</scope>
    <source>
        <strain evidence="4 5">AK1</strain>
    </source>
</reference>
<feature type="region of interest" description="Disordered" evidence="1">
    <location>
        <begin position="130"/>
        <end position="196"/>
    </location>
</feature>
<dbReference type="EMBL" id="APBN01000016">
    <property type="protein sequence ID" value="EMT50391.1"/>
    <property type="molecule type" value="Genomic_DNA"/>
</dbReference>
<dbReference type="Pfam" id="PF16244">
    <property type="entry name" value="DUF4901"/>
    <property type="match status" value="1"/>
</dbReference>
<dbReference type="RefSeq" id="WP_003391725.1">
    <property type="nucleotide sequence ID" value="NZ_APBN01000016.1"/>
</dbReference>
<evidence type="ECO:0000313" key="4">
    <source>
        <dbReference type="EMBL" id="EMT50391.1"/>
    </source>
</evidence>
<name>M8DTS4_9BACL</name>
<accession>M8DTS4</accession>
<feature type="compositionally biased region" description="Basic and acidic residues" evidence="1">
    <location>
        <begin position="153"/>
        <end position="170"/>
    </location>
</feature>
<sequence length="555" mass="60939">MSLPDEEQIEKSLRRYRATVPAPREEWVRYGEEMLARQARKMKRTERITRVMTYSLGTSAAILIGVWMQGAVTEKANLPSTADHGQREESAYAASAPVQVPGIFRSPVVPPYSTNGELSSDGEKSLVLPQTANEQGTGHKLGIEEAGETEEAGEARAQRERTVHSEEQSAERSAAVTGDGLSAADQKSVSTSGLQRQAERYLQEKLGQESRQYRFNPARSRLAEGIVAFSRVVEGIPAEESSLVVKIDKGSEVVGMEIYPSEQHSFSSGSAQKPMIDQAEAAQKLATTLRLVYAKGEKPVLRYQPLQISYVDALSGKVAAHGSQAAETIRVQPEAKPLRALDVDAASGLLRDEFGVKIKNGSKPVRMINGSTFEYLWEWDGGKSARIRMDKKGNVLSFTTRNAAAKAGNQEIGVEEARRIAIERLARYLPAGVEEIEMISQVQDGQQTLYRFSWVHQGIPVINHSFDVYVDRTSGTIAGMAGPFGEALPQLPNAKDVISLEEAMKVFAEKVKPELAYRTNDQGKTDTGMQLVYPYPMRNEKPLAIDAKTGTLIQP</sequence>
<protein>
    <recommendedName>
        <fullName evidence="3">YcdB/YcdC repeated domain-containing protein</fullName>
    </recommendedName>
</protein>
<feature type="transmembrane region" description="Helical" evidence="2">
    <location>
        <begin position="51"/>
        <end position="70"/>
    </location>
</feature>
<dbReference type="OrthoDB" id="2461400at2"/>
<organism evidence="4 5">
    <name type="scientific">Brevibacillus borstelensis AK1</name>
    <dbReference type="NCBI Taxonomy" id="1300222"/>
    <lineage>
        <taxon>Bacteria</taxon>
        <taxon>Bacillati</taxon>
        <taxon>Bacillota</taxon>
        <taxon>Bacilli</taxon>
        <taxon>Bacillales</taxon>
        <taxon>Paenibacillaceae</taxon>
        <taxon>Brevibacillus</taxon>
    </lineage>
</organism>
<keyword evidence="5" id="KW-1185">Reference proteome</keyword>